<protein>
    <submittedName>
        <fullName evidence="4">MOFRL domain protein</fullName>
        <ecNumber evidence="4">1.1.1.81</ecNumber>
    </submittedName>
</protein>
<dbReference type="PANTHER" id="PTHR12227">
    <property type="entry name" value="GLYCERATE KINASE"/>
    <property type="match status" value="1"/>
</dbReference>
<evidence type="ECO:0000313" key="5">
    <source>
        <dbReference type="Proteomes" id="UP000000740"/>
    </source>
</evidence>
<dbReference type="PANTHER" id="PTHR12227:SF0">
    <property type="entry name" value="GLYCERATE KINASE"/>
    <property type="match status" value="1"/>
</dbReference>
<accession>B9LSD8</accession>
<dbReference type="Gene3D" id="3.40.1480.10">
    <property type="entry name" value="MOFRL domain"/>
    <property type="match status" value="1"/>
</dbReference>
<keyword evidence="4" id="KW-0560">Oxidoreductase</keyword>
<dbReference type="Gene3D" id="3.40.50.10180">
    <property type="entry name" value="Glycerate kinase, MOFRL-like N-terminal domain"/>
    <property type="match status" value="1"/>
</dbReference>
<dbReference type="EC" id="1.1.1.81" evidence="4"/>
<feature type="region of interest" description="Disordered" evidence="1">
    <location>
        <begin position="400"/>
        <end position="422"/>
    </location>
</feature>
<dbReference type="SUPFAM" id="SSF82544">
    <property type="entry name" value="GckA/TtuD-like"/>
    <property type="match status" value="1"/>
</dbReference>
<feature type="region of interest" description="Disordered" evidence="1">
    <location>
        <begin position="109"/>
        <end position="145"/>
    </location>
</feature>
<dbReference type="AlphaFoldDB" id="B9LSD8"/>
<dbReference type="InterPro" id="IPR038614">
    <property type="entry name" value="GK_N_sf"/>
</dbReference>
<keyword evidence="5" id="KW-1185">Reference proteome</keyword>
<dbReference type="InterPro" id="IPR037035">
    <property type="entry name" value="GK-like_C_sf"/>
</dbReference>
<organism evidence="4 5">
    <name type="scientific">Halorubrum lacusprofundi (strain ATCC 49239 / DSM 5036 / JCM 8891 / ACAM 34)</name>
    <dbReference type="NCBI Taxonomy" id="416348"/>
    <lineage>
        <taxon>Archaea</taxon>
        <taxon>Methanobacteriati</taxon>
        <taxon>Methanobacteriota</taxon>
        <taxon>Stenosarchaea group</taxon>
        <taxon>Halobacteria</taxon>
        <taxon>Halobacteriales</taxon>
        <taxon>Haloferacaceae</taxon>
        <taxon>Halorubrum</taxon>
    </lineage>
</organism>
<dbReference type="eggNOG" id="arCOG04170">
    <property type="taxonomic scope" value="Archaea"/>
</dbReference>
<dbReference type="GO" id="GO:0016618">
    <property type="term" value="F:hydroxypyruvate reductase [NAD(P)H] activity"/>
    <property type="evidence" value="ECO:0007669"/>
    <property type="project" value="UniProtKB-EC"/>
</dbReference>
<dbReference type="GeneID" id="7400997"/>
<dbReference type="KEGG" id="hla:Hlac_0380"/>
<gene>
    <name evidence="4" type="ordered locus">Hlac_0380</name>
</gene>
<dbReference type="Pfam" id="PF13660">
    <property type="entry name" value="DUF4147"/>
    <property type="match status" value="1"/>
</dbReference>
<dbReference type="InterPro" id="IPR025286">
    <property type="entry name" value="MOFRL_assoc_dom"/>
</dbReference>
<dbReference type="InterPro" id="IPR039760">
    <property type="entry name" value="MOFRL_protein"/>
</dbReference>
<feature type="domain" description="MOFRL-associated" evidence="3">
    <location>
        <begin position="29"/>
        <end position="280"/>
    </location>
</feature>
<reference evidence="4 5" key="1">
    <citation type="journal article" date="2016" name="Stand. Genomic Sci.">
        <title>Complete genome sequence of the Antarctic Halorubrum lacusprofundi type strain ACAM 34.</title>
        <authorList>
            <person name="Anderson I.J."/>
            <person name="DasSarma P."/>
            <person name="Lucas S."/>
            <person name="Copeland A."/>
            <person name="Lapidus A."/>
            <person name="Del Rio T.G."/>
            <person name="Tice H."/>
            <person name="Dalin E."/>
            <person name="Bruce D.C."/>
            <person name="Goodwin L."/>
            <person name="Pitluck S."/>
            <person name="Sims D."/>
            <person name="Brettin T.S."/>
            <person name="Detter J.C."/>
            <person name="Han C.S."/>
            <person name="Larimer F."/>
            <person name="Hauser L."/>
            <person name="Land M."/>
            <person name="Ivanova N."/>
            <person name="Richardson P."/>
            <person name="Cavicchioli R."/>
            <person name="DasSarma S."/>
            <person name="Woese C.R."/>
            <person name="Kyrpides N.C."/>
        </authorList>
    </citation>
    <scope>NUCLEOTIDE SEQUENCE [LARGE SCALE GENOMIC DNA]</scope>
    <source>
        <strain evidence="5">ATCC 49239 / DSM 5036 / JCM 8891 / ACAM 34</strain>
    </source>
</reference>
<proteinExistence type="predicted"/>
<name>B9LSD8_HALLT</name>
<feature type="domain" description="MOFRL" evidence="2">
    <location>
        <begin position="365"/>
        <end position="487"/>
    </location>
</feature>
<evidence type="ECO:0000259" key="3">
    <source>
        <dbReference type="Pfam" id="PF13660"/>
    </source>
</evidence>
<sequence length="504" mass="50435">MTDDAETIDDAVTFRDRERLARTPTHEAALDCLAAGIEAALPERLIRDAVSVRDGTLRIEGVDGAGGEYDLDAYDRVVLLGAGKATAGAAAGVAGALGRSDREIDEGIVVTDDPPDWTGADASDPSSTATIDVLPGDHPLPSERGVESARRVLDAAERAGPDDLVLAVITGGGSALLAAPADPISVGDLRALTSALLTSGASIDEINAVRKHCSAVKGGQLARAAAPATTVTLAVSDVIGDPLDTIASGPTVPDPSTYADALAVLDRYDLDAPDSVRERLRAGADGELPETPTAGDPAFDRSAAFVVGNGRTALDAAATAAADRGYEPLVLSASVRGEAREAGTTHAAIAEECAARGSPIEPPAVLLSGGETTVTLGDAADPGTGGPNAEFAASAGLALAEGPLGDGGGGGGGDDDGHGHSAPRVVVASADTDGLDGPTDAAGAIADATTLDPDAARDALDRHDAYPLFDDAGALLRTGPTGTNVNDLRAIVVEKRDGEEGRSL</sequence>
<dbReference type="Pfam" id="PF05161">
    <property type="entry name" value="MOFRL"/>
    <property type="match status" value="1"/>
</dbReference>
<dbReference type="Proteomes" id="UP000000740">
    <property type="component" value="Chromosome 1"/>
</dbReference>
<dbReference type="EMBL" id="CP001365">
    <property type="protein sequence ID" value="ACM55983.1"/>
    <property type="molecule type" value="Genomic_DNA"/>
</dbReference>
<dbReference type="RefSeq" id="WP_012659621.1">
    <property type="nucleotide sequence ID" value="NC_012029.1"/>
</dbReference>
<dbReference type="InterPro" id="IPR007835">
    <property type="entry name" value="MOFRL"/>
</dbReference>
<evidence type="ECO:0000259" key="2">
    <source>
        <dbReference type="Pfam" id="PF05161"/>
    </source>
</evidence>
<evidence type="ECO:0000256" key="1">
    <source>
        <dbReference type="SAM" id="MobiDB-lite"/>
    </source>
</evidence>
<evidence type="ECO:0000313" key="4">
    <source>
        <dbReference type="EMBL" id="ACM55983.1"/>
    </source>
</evidence>
<dbReference type="GO" id="GO:0005737">
    <property type="term" value="C:cytoplasm"/>
    <property type="evidence" value="ECO:0007669"/>
    <property type="project" value="TreeGrafter"/>
</dbReference>
<dbReference type="GO" id="GO:0008887">
    <property type="term" value="F:glycerate kinase activity"/>
    <property type="evidence" value="ECO:0007669"/>
    <property type="project" value="InterPro"/>
</dbReference>
<dbReference type="HOGENOM" id="CLU_032279_1_1_2"/>